<feature type="transmembrane region" description="Helical" evidence="2">
    <location>
        <begin position="32"/>
        <end position="52"/>
    </location>
</feature>
<evidence type="ECO:0000256" key="2">
    <source>
        <dbReference type="SAM" id="Phobius"/>
    </source>
</evidence>
<name>A0A4V2S113_9ACTN</name>
<keyword evidence="2" id="KW-1133">Transmembrane helix</keyword>
<feature type="transmembrane region" description="Helical" evidence="2">
    <location>
        <begin position="59"/>
        <end position="77"/>
    </location>
</feature>
<evidence type="ECO:0000256" key="1">
    <source>
        <dbReference type="SAM" id="MobiDB-lite"/>
    </source>
</evidence>
<reference evidence="3 4" key="1">
    <citation type="journal article" date="2015" name="Stand. Genomic Sci.">
        <title>Genomic Encyclopedia of Bacterial and Archaeal Type Strains, Phase III: the genomes of soil and plant-associated and newly described type strains.</title>
        <authorList>
            <person name="Whitman W.B."/>
            <person name="Woyke T."/>
            <person name="Klenk H.P."/>
            <person name="Zhou Y."/>
            <person name="Lilburn T.G."/>
            <person name="Beck B.J."/>
            <person name="De Vos P."/>
            <person name="Vandamme P."/>
            <person name="Eisen J.A."/>
            <person name="Garrity G."/>
            <person name="Hugenholtz P."/>
            <person name="Kyrpides N.C."/>
        </authorList>
    </citation>
    <scope>NUCLEOTIDE SEQUENCE [LARGE SCALE GENOMIC DNA]</scope>
    <source>
        <strain evidence="3 4">VKM Ac-2572</strain>
    </source>
</reference>
<organism evidence="3 4">
    <name type="scientific">Kribbella steppae</name>
    <dbReference type="NCBI Taxonomy" id="2512223"/>
    <lineage>
        <taxon>Bacteria</taxon>
        <taxon>Bacillati</taxon>
        <taxon>Actinomycetota</taxon>
        <taxon>Actinomycetes</taxon>
        <taxon>Propionibacteriales</taxon>
        <taxon>Kribbellaceae</taxon>
        <taxon>Kribbella</taxon>
    </lineage>
</organism>
<dbReference type="Proteomes" id="UP000294508">
    <property type="component" value="Unassembled WGS sequence"/>
</dbReference>
<dbReference type="RefSeq" id="WP_199238052.1">
    <property type="nucleotide sequence ID" value="NZ_SLWN01000002.1"/>
</dbReference>
<evidence type="ECO:0000313" key="3">
    <source>
        <dbReference type="EMBL" id="TCO34440.1"/>
    </source>
</evidence>
<feature type="region of interest" description="Disordered" evidence="1">
    <location>
        <begin position="82"/>
        <end position="126"/>
    </location>
</feature>
<accession>A0A4V2S113</accession>
<keyword evidence="2" id="KW-0812">Transmembrane</keyword>
<dbReference type="EMBL" id="SLWN01000002">
    <property type="protein sequence ID" value="TCO34440.1"/>
    <property type="molecule type" value="Genomic_DNA"/>
</dbReference>
<comment type="caution">
    <text evidence="3">The sequence shown here is derived from an EMBL/GenBank/DDBJ whole genome shotgun (WGS) entry which is preliminary data.</text>
</comment>
<dbReference type="AlphaFoldDB" id="A0A4V2S113"/>
<evidence type="ECO:0000313" key="4">
    <source>
        <dbReference type="Proteomes" id="UP000294508"/>
    </source>
</evidence>
<sequence length="126" mass="13687">MLLLAVVAATAGRYVIDLTSGVPPKLFVRGEYYVGTALLAAFVWVICDAASLNNWISTGVAFVVAYTIRLLAMWRGWEEPMPKQPPGVHPHDDGRPLLGPKLKGKSEQELRDLGLVADDGPDEDEA</sequence>
<protein>
    <submittedName>
        <fullName evidence="3">Uncharacterized protein</fullName>
    </submittedName>
</protein>
<proteinExistence type="predicted"/>
<keyword evidence="4" id="KW-1185">Reference proteome</keyword>
<keyword evidence="2" id="KW-0472">Membrane</keyword>
<gene>
    <name evidence="3" type="ORF">EV652_102506</name>
</gene>